<accession>A0A4C1UND0</accession>
<dbReference type="AlphaFoldDB" id="A0A4C1UND0"/>
<organism evidence="1 2">
    <name type="scientific">Eumeta variegata</name>
    <name type="common">Bagworm moth</name>
    <name type="synonym">Eumeta japonica</name>
    <dbReference type="NCBI Taxonomy" id="151549"/>
    <lineage>
        <taxon>Eukaryota</taxon>
        <taxon>Metazoa</taxon>
        <taxon>Ecdysozoa</taxon>
        <taxon>Arthropoda</taxon>
        <taxon>Hexapoda</taxon>
        <taxon>Insecta</taxon>
        <taxon>Pterygota</taxon>
        <taxon>Neoptera</taxon>
        <taxon>Endopterygota</taxon>
        <taxon>Lepidoptera</taxon>
        <taxon>Glossata</taxon>
        <taxon>Ditrysia</taxon>
        <taxon>Tineoidea</taxon>
        <taxon>Psychidae</taxon>
        <taxon>Oiketicinae</taxon>
        <taxon>Eumeta</taxon>
    </lineage>
</organism>
<comment type="caution">
    <text evidence="1">The sequence shown here is derived from an EMBL/GenBank/DDBJ whole genome shotgun (WGS) entry which is preliminary data.</text>
</comment>
<keyword evidence="2" id="KW-1185">Reference proteome</keyword>
<protein>
    <submittedName>
        <fullName evidence="1">Uncharacterized protein</fullName>
    </submittedName>
</protein>
<dbReference type="EMBL" id="BGZK01000199">
    <property type="protein sequence ID" value="GBP27839.1"/>
    <property type="molecule type" value="Genomic_DNA"/>
</dbReference>
<gene>
    <name evidence="1" type="ORF">EVAR_94243_1</name>
</gene>
<sequence length="219" mass="24360">MHISVAEHLYTDSSSGHPRRPRSFIALAPTRRKVSWQSSGQGIRGITVETVESKIVKKNESKTGRGTETRAGTGSEIENETGIKIEYGVEIRTKSLIGIEIRKMKGLFAAGFVQIGIVIGNRIRIESGTGKRIENGNRITFKAGGLARGERVCERLEIWWSSPPIGTRNPIGVIRTLPAFRNGMFDGEKWGDREGVGHCNPHSMDEMQQRKLLFHVRVP</sequence>
<evidence type="ECO:0000313" key="1">
    <source>
        <dbReference type="EMBL" id="GBP27839.1"/>
    </source>
</evidence>
<reference evidence="1 2" key="1">
    <citation type="journal article" date="2019" name="Commun. Biol.">
        <title>The bagworm genome reveals a unique fibroin gene that provides high tensile strength.</title>
        <authorList>
            <person name="Kono N."/>
            <person name="Nakamura H."/>
            <person name="Ohtoshi R."/>
            <person name="Tomita M."/>
            <person name="Numata K."/>
            <person name="Arakawa K."/>
        </authorList>
    </citation>
    <scope>NUCLEOTIDE SEQUENCE [LARGE SCALE GENOMIC DNA]</scope>
</reference>
<evidence type="ECO:0000313" key="2">
    <source>
        <dbReference type="Proteomes" id="UP000299102"/>
    </source>
</evidence>
<name>A0A4C1UND0_EUMVA</name>
<dbReference type="Proteomes" id="UP000299102">
    <property type="component" value="Unassembled WGS sequence"/>
</dbReference>
<proteinExistence type="predicted"/>